<organism evidence="8 9">
    <name type="scientific">Candidatus Bandiella euplotis</name>
    <dbReference type="NCBI Taxonomy" id="1664265"/>
    <lineage>
        <taxon>Bacteria</taxon>
        <taxon>Pseudomonadati</taxon>
        <taxon>Pseudomonadota</taxon>
        <taxon>Alphaproteobacteria</taxon>
        <taxon>Rickettsiales</taxon>
        <taxon>Candidatus Midichloriaceae</taxon>
        <taxon>Candidatus Bandiella</taxon>
    </lineage>
</organism>
<dbReference type="PRINTS" id="PR00073">
    <property type="entry name" value="COPRGNOXDASE"/>
</dbReference>
<comment type="pathway">
    <text evidence="1">Porphyrin-containing compound metabolism; protoporphyrin-IX biosynthesis; protoporphyrinogen-IX from coproporphyrinogen-III (O2 route): step 1/1.</text>
</comment>
<evidence type="ECO:0000256" key="3">
    <source>
        <dbReference type="ARBA" id="ARBA00011738"/>
    </source>
</evidence>
<dbReference type="RefSeq" id="WP_323733228.1">
    <property type="nucleotide sequence ID" value="NZ_CP110820.1"/>
</dbReference>
<evidence type="ECO:0000256" key="2">
    <source>
        <dbReference type="ARBA" id="ARBA00010644"/>
    </source>
</evidence>
<dbReference type="Proteomes" id="UP001327219">
    <property type="component" value="Chromosome"/>
</dbReference>
<keyword evidence="9" id="KW-1185">Reference proteome</keyword>
<dbReference type="SUPFAM" id="SSF102886">
    <property type="entry name" value="Coproporphyrinogen III oxidase"/>
    <property type="match status" value="1"/>
</dbReference>
<sequence length="277" mass="32201">METLENQKQLAIAWFANLRNSIRQEFEKIEELYGTSSKFKQIDWKKEDGGGGGEMSIMHGEVFEKVGVNISTVYGEFSENFAKEIPGCENGDRQFWASGISLVAHMRSPHVPAAHFNTRMIVTTKQWFGGGGDLTPVFPDDEDTRIFHSRFKAACDKFDPDYYPKFKKNCDEYFYLPHRNEPRGVGGIFYDYLNTNDWQKDFEFTMQVGVEFKNGFLEIIKRNVMKKWNEEERVKQLQKRGRYVEFNLLYDRGTKFGLMTNGNTEAILMSMPPHAAW</sequence>
<evidence type="ECO:0000256" key="7">
    <source>
        <dbReference type="ARBA" id="ARBA00023244"/>
    </source>
</evidence>
<gene>
    <name evidence="8" type="ORF">Bandiella_00531</name>
</gene>
<comment type="subunit">
    <text evidence="3">Homodimer.</text>
</comment>
<dbReference type="Gene3D" id="3.40.1500.10">
    <property type="entry name" value="Coproporphyrinogen III oxidase, aerobic"/>
    <property type="match status" value="1"/>
</dbReference>
<name>A0ABZ0UKE6_9RICK</name>
<dbReference type="InterPro" id="IPR001260">
    <property type="entry name" value="Coprogen_oxidase_aer"/>
</dbReference>
<comment type="similarity">
    <text evidence="2">Belongs to the aerobic coproporphyrinogen-III oxidase family.</text>
</comment>
<accession>A0ABZ0UKE6</accession>
<dbReference type="EMBL" id="CP110820">
    <property type="protein sequence ID" value="WPX96417.1"/>
    <property type="molecule type" value="Genomic_DNA"/>
</dbReference>
<evidence type="ECO:0000256" key="5">
    <source>
        <dbReference type="ARBA" id="ARBA00023002"/>
    </source>
</evidence>
<dbReference type="NCBIfam" id="NF003727">
    <property type="entry name" value="PRK05330.1"/>
    <property type="match status" value="1"/>
</dbReference>
<dbReference type="Pfam" id="PF01218">
    <property type="entry name" value="Coprogen_oxidas"/>
    <property type="match status" value="1"/>
</dbReference>
<keyword evidence="5" id="KW-0560">Oxidoreductase</keyword>
<evidence type="ECO:0000313" key="9">
    <source>
        <dbReference type="Proteomes" id="UP001327219"/>
    </source>
</evidence>
<keyword evidence="7" id="KW-0627">Porphyrin biosynthesis</keyword>
<evidence type="ECO:0000256" key="1">
    <source>
        <dbReference type="ARBA" id="ARBA00005168"/>
    </source>
</evidence>
<protein>
    <recommendedName>
        <fullName evidence="4">coproporphyrinogen oxidase</fullName>
        <ecNumber evidence="4">1.3.3.3</ecNumber>
    </recommendedName>
</protein>
<evidence type="ECO:0000313" key="8">
    <source>
        <dbReference type="EMBL" id="WPX96417.1"/>
    </source>
</evidence>
<dbReference type="PANTHER" id="PTHR10755:SF0">
    <property type="entry name" value="OXYGEN-DEPENDENT COPROPORPHYRINOGEN-III OXIDASE, MITOCHONDRIAL"/>
    <property type="match status" value="1"/>
</dbReference>
<keyword evidence="6" id="KW-0350">Heme biosynthesis</keyword>
<dbReference type="EC" id="1.3.3.3" evidence="4"/>
<evidence type="ECO:0000256" key="4">
    <source>
        <dbReference type="ARBA" id="ARBA00012869"/>
    </source>
</evidence>
<dbReference type="InterPro" id="IPR036406">
    <property type="entry name" value="Coprogen_oxidase_aer_sf"/>
</dbReference>
<dbReference type="PIRSF" id="PIRSF000166">
    <property type="entry name" value="Coproporphyri_ox"/>
    <property type="match status" value="1"/>
</dbReference>
<reference evidence="8 9" key="1">
    <citation type="submission" date="2022-11" db="EMBL/GenBank/DDBJ databases">
        <title>Host association and intracellularity evolved multiple times independently in the Rickettsiales.</title>
        <authorList>
            <person name="Castelli M."/>
            <person name="Nardi T."/>
            <person name="Gammuto L."/>
            <person name="Bellinzona G."/>
            <person name="Sabaneyeva E."/>
            <person name="Potekhin A."/>
            <person name="Serra V."/>
            <person name="Petroni G."/>
            <person name="Sassera D."/>
        </authorList>
    </citation>
    <scope>NUCLEOTIDE SEQUENCE [LARGE SCALE GENOMIC DNA]</scope>
    <source>
        <strain evidence="8 9">NDG2</strain>
    </source>
</reference>
<evidence type="ECO:0000256" key="6">
    <source>
        <dbReference type="ARBA" id="ARBA00023133"/>
    </source>
</evidence>
<proteinExistence type="inferred from homology"/>
<dbReference type="PANTHER" id="PTHR10755">
    <property type="entry name" value="COPROPORPHYRINOGEN III OXIDASE, MITOCHONDRIAL"/>
    <property type="match status" value="1"/>
</dbReference>